<dbReference type="EMBL" id="BK014802">
    <property type="protein sequence ID" value="DAD76471.1"/>
    <property type="molecule type" value="Genomic_DNA"/>
</dbReference>
<evidence type="ECO:0000256" key="1">
    <source>
        <dbReference type="SAM" id="Phobius"/>
    </source>
</evidence>
<keyword evidence="1" id="KW-1133">Transmembrane helix</keyword>
<keyword evidence="1" id="KW-0812">Transmembrane</keyword>
<keyword evidence="1" id="KW-0472">Membrane</keyword>
<feature type="transmembrane region" description="Helical" evidence="1">
    <location>
        <begin position="6"/>
        <end position="32"/>
    </location>
</feature>
<proteinExistence type="predicted"/>
<organism evidence="2">
    <name type="scientific">Microviridae sp. ctCVC7</name>
    <dbReference type="NCBI Taxonomy" id="2826729"/>
    <lineage>
        <taxon>Viruses</taxon>
        <taxon>Monodnaviria</taxon>
        <taxon>Sangervirae</taxon>
        <taxon>Phixviricota</taxon>
        <taxon>Malgrandaviricetes</taxon>
        <taxon>Petitvirales</taxon>
        <taxon>Microviridae</taxon>
    </lineage>
</organism>
<reference evidence="2" key="1">
    <citation type="journal article" date="2021" name="Proc. Natl. Acad. Sci. U.S.A.">
        <title>A Catalog of Tens of Thousands of Viruses from Human Metagenomes Reveals Hidden Associations with Chronic Diseases.</title>
        <authorList>
            <person name="Tisza M.J."/>
            <person name="Buck C.B."/>
        </authorList>
    </citation>
    <scope>NUCLEOTIDE SEQUENCE</scope>
    <source>
        <strain evidence="2">CtCVC7</strain>
    </source>
</reference>
<name>A0A8S5M315_9VIRU</name>
<evidence type="ECO:0000313" key="2">
    <source>
        <dbReference type="EMBL" id="DAD76471.1"/>
    </source>
</evidence>
<accession>A0A8S5M315</accession>
<protein>
    <submittedName>
        <fullName evidence="2">Uncharacterized protein</fullName>
    </submittedName>
</protein>
<sequence>METTFAIIELFVYVVFLVLFFAFWIGIIRWIWRKGSK</sequence>